<feature type="region of interest" description="Disordered" evidence="1">
    <location>
        <begin position="1"/>
        <end position="25"/>
    </location>
</feature>
<evidence type="ECO:0000259" key="3">
    <source>
        <dbReference type="Pfam" id="PF01569"/>
    </source>
</evidence>
<feature type="transmembrane region" description="Helical" evidence="2">
    <location>
        <begin position="111"/>
        <end position="132"/>
    </location>
</feature>
<dbReference type="Pfam" id="PF01569">
    <property type="entry name" value="PAP2"/>
    <property type="match status" value="1"/>
</dbReference>
<accession>A0ABV9LP15</accession>
<evidence type="ECO:0000313" key="4">
    <source>
        <dbReference type="EMBL" id="MFC4695903.1"/>
    </source>
</evidence>
<dbReference type="PANTHER" id="PTHR14969:SF13">
    <property type="entry name" value="AT30094P"/>
    <property type="match status" value="1"/>
</dbReference>
<feature type="transmembrane region" description="Helical" evidence="2">
    <location>
        <begin position="187"/>
        <end position="207"/>
    </location>
</feature>
<evidence type="ECO:0000313" key="5">
    <source>
        <dbReference type="Proteomes" id="UP001596025"/>
    </source>
</evidence>
<keyword evidence="2" id="KW-1133">Transmembrane helix</keyword>
<feature type="transmembrane region" description="Helical" evidence="2">
    <location>
        <begin position="78"/>
        <end position="105"/>
    </location>
</feature>
<dbReference type="InterPro" id="IPR000326">
    <property type="entry name" value="PAP2/HPO"/>
</dbReference>
<feature type="transmembrane region" description="Helical" evidence="2">
    <location>
        <begin position="34"/>
        <end position="57"/>
    </location>
</feature>
<organism evidence="4 5">
    <name type="scientific">Geodermatophilus arenarius</name>
    <dbReference type="NCBI Taxonomy" id="1137990"/>
    <lineage>
        <taxon>Bacteria</taxon>
        <taxon>Bacillati</taxon>
        <taxon>Actinomycetota</taxon>
        <taxon>Actinomycetes</taxon>
        <taxon>Geodermatophilales</taxon>
        <taxon>Geodermatophilaceae</taxon>
        <taxon>Geodermatophilus</taxon>
    </lineage>
</organism>
<dbReference type="EMBL" id="JBHSGR010000031">
    <property type="protein sequence ID" value="MFC4695903.1"/>
    <property type="molecule type" value="Genomic_DNA"/>
</dbReference>
<keyword evidence="2" id="KW-0812">Transmembrane</keyword>
<proteinExistence type="predicted"/>
<gene>
    <name evidence="4" type="ORF">ACFO3M_21055</name>
</gene>
<keyword evidence="2" id="KW-0472">Membrane</keyword>
<feature type="transmembrane region" description="Helical" evidence="2">
    <location>
        <begin position="213"/>
        <end position="235"/>
    </location>
</feature>
<feature type="compositionally biased region" description="Low complexity" evidence="1">
    <location>
        <begin position="1"/>
        <end position="15"/>
    </location>
</feature>
<dbReference type="InterPro" id="IPR036938">
    <property type="entry name" value="PAP2/HPO_sf"/>
</dbReference>
<comment type="caution">
    <text evidence="4">The sequence shown here is derived from an EMBL/GenBank/DDBJ whole genome shotgun (WGS) entry which is preliminary data.</text>
</comment>
<evidence type="ECO:0000256" key="2">
    <source>
        <dbReference type="SAM" id="Phobius"/>
    </source>
</evidence>
<keyword evidence="5" id="KW-1185">Reference proteome</keyword>
<dbReference type="PANTHER" id="PTHR14969">
    <property type="entry name" value="SPHINGOSINE-1-PHOSPHATE PHOSPHOHYDROLASE"/>
    <property type="match status" value="1"/>
</dbReference>
<sequence length="248" mass="26551">MTSGVVRRTPGAPAGRPERAARPPAVVGAGRPPWWLLVVAFAVTVGVTVDLLSRGVLERLDLEVSEVVSAWDLRNSPAYWPVWAVTQIGGRGTILIVLAALVGWLCLRERTLLPLVRVVTALALLTVVVYAFKFGTGRTAPAYPGSFFHRDGASYPSGHVANAVLMWGVARWQAVEYRLGPRVQRTLWWLAVVGPVATGIAMVSLDFHWVTDAVVGAAVGLLLLGVVHALDALVLSRWASARAGRPSA</sequence>
<name>A0ABV9LP15_9ACTN</name>
<evidence type="ECO:0000256" key="1">
    <source>
        <dbReference type="SAM" id="MobiDB-lite"/>
    </source>
</evidence>
<dbReference type="RefSeq" id="WP_387993637.1">
    <property type="nucleotide sequence ID" value="NZ_JBHSGR010000031.1"/>
</dbReference>
<dbReference type="Gene3D" id="1.20.144.10">
    <property type="entry name" value="Phosphatidic acid phosphatase type 2/haloperoxidase"/>
    <property type="match status" value="1"/>
</dbReference>
<dbReference type="SUPFAM" id="SSF48317">
    <property type="entry name" value="Acid phosphatase/Vanadium-dependent haloperoxidase"/>
    <property type="match status" value="1"/>
</dbReference>
<feature type="domain" description="Phosphatidic acid phosphatase type 2/haloperoxidase" evidence="3">
    <location>
        <begin position="115"/>
        <end position="229"/>
    </location>
</feature>
<protein>
    <submittedName>
        <fullName evidence="4">Phosphatase PAP2 family protein</fullName>
    </submittedName>
</protein>
<reference evidence="5" key="1">
    <citation type="journal article" date="2019" name="Int. J. Syst. Evol. Microbiol.">
        <title>The Global Catalogue of Microorganisms (GCM) 10K type strain sequencing project: providing services to taxonomists for standard genome sequencing and annotation.</title>
        <authorList>
            <consortium name="The Broad Institute Genomics Platform"/>
            <consortium name="The Broad Institute Genome Sequencing Center for Infectious Disease"/>
            <person name="Wu L."/>
            <person name="Ma J."/>
        </authorList>
    </citation>
    <scope>NUCLEOTIDE SEQUENCE [LARGE SCALE GENOMIC DNA]</scope>
    <source>
        <strain evidence="5">CCUG 62763</strain>
    </source>
</reference>
<dbReference type="Proteomes" id="UP001596025">
    <property type="component" value="Unassembled WGS sequence"/>
</dbReference>